<evidence type="ECO:0000313" key="1">
    <source>
        <dbReference type="EMBL" id="RZT89247.1"/>
    </source>
</evidence>
<keyword evidence="2" id="KW-1185">Reference proteome</keyword>
<sequence length="89" mass="10049">MLSLKDCLDFCDMEQEEISAIAQHEHIPVIVAAELCDTLLHTEEGVRDLHSMLLDNIATALEHGEVERANELSRTYQHFQTSHPLAPRA</sequence>
<comment type="caution">
    <text evidence="1">The sequence shown here is derived from an EMBL/GenBank/DDBJ whole genome shotgun (WGS) entry which is preliminary data.</text>
</comment>
<protein>
    <submittedName>
        <fullName evidence="1">Uncharacterized protein</fullName>
    </submittedName>
</protein>
<accession>A0ABY0IQ76</accession>
<dbReference type="RefSeq" id="WP_014236908.1">
    <property type="nucleotide sequence ID" value="NZ_SHKM01000001.1"/>
</dbReference>
<dbReference type="Proteomes" id="UP000292136">
    <property type="component" value="Unassembled WGS sequence"/>
</dbReference>
<evidence type="ECO:0000313" key="2">
    <source>
        <dbReference type="Proteomes" id="UP000292136"/>
    </source>
</evidence>
<proteinExistence type="predicted"/>
<reference evidence="1 2" key="1">
    <citation type="submission" date="2019-02" db="EMBL/GenBank/DDBJ databases">
        <title>Genomic Encyclopedia of Type Strains, Phase IV (KMG-IV): sequencing the most valuable type-strain genomes for metagenomic binning, comparative biology and taxonomic classification.</title>
        <authorList>
            <person name="Goeker M."/>
        </authorList>
    </citation>
    <scope>NUCLEOTIDE SEQUENCE [LARGE SCALE GENOMIC DNA]</scope>
    <source>
        <strain evidence="1 2">DSM 21223</strain>
    </source>
</reference>
<dbReference type="EMBL" id="SHKM01000001">
    <property type="protein sequence ID" value="RZT89247.1"/>
    <property type="molecule type" value="Genomic_DNA"/>
</dbReference>
<name>A0ABY0IQ76_9RHOO</name>
<gene>
    <name evidence="1" type="ORF">EV678_0027</name>
</gene>
<organism evidence="1 2">
    <name type="scientific">Azospira oryzae</name>
    <dbReference type="NCBI Taxonomy" id="146939"/>
    <lineage>
        <taxon>Bacteria</taxon>
        <taxon>Pseudomonadati</taxon>
        <taxon>Pseudomonadota</taxon>
        <taxon>Betaproteobacteria</taxon>
        <taxon>Rhodocyclales</taxon>
        <taxon>Rhodocyclaceae</taxon>
        <taxon>Azospira</taxon>
    </lineage>
</organism>